<organism evidence="1 2">
    <name type="scientific">Polyporus arcularius HHB13444</name>
    <dbReference type="NCBI Taxonomy" id="1314778"/>
    <lineage>
        <taxon>Eukaryota</taxon>
        <taxon>Fungi</taxon>
        <taxon>Dikarya</taxon>
        <taxon>Basidiomycota</taxon>
        <taxon>Agaricomycotina</taxon>
        <taxon>Agaricomycetes</taxon>
        <taxon>Polyporales</taxon>
        <taxon>Polyporaceae</taxon>
        <taxon>Polyporus</taxon>
    </lineage>
</organism>
<evidence type="ECO:0000313" key="1">
    <source>
        <dbReference type="EMBL" id="TFK90251.1"/>
    </source>
</evidence>
<sequence length="87" mass="9734">MVCAAHNVAAKARFMPFGVRLVGAGQLFPVSLGEIVVDRIAFLPSYLSSQLKSSQFRDARDVARSYVWRISGDIRTYFLASRRVLLN</sequence>
<dbReference type="InParanoid" id="A0A5C3PLS4"/>
<evidence type="ECO:0000313" key="2">
    <source>
        <dbReference type="Proteomes" id="UP000308197"/>
    </source>
</evidence>
<dbReference type="EMBL" id="ML211051">
    <property type="protein sequence ID" value="TFK90251.1"/>
    <property type="molecule type" value="Genomic_DNA"/>
</dbReference>
<reference evidence="1 2" key="1">
    <citation type="journal article" date="2019" name="Nat. Ecol. Evol.">
        <title>Megaphylogeny resolves global patterns of mushroom evolution.</title>
        <authorList>
            <person name="Varga T."/>
            <person name="Krizsan K."/>
            <person name="Foldi C."/>
            <person name="Dima B."/>
            <person name="Sanchez-Garcia M."/>
            <person name="Sanchez-Ramirez S."/>
            <person name="Szollosi G.J."/>
            <person name="Szarkandi J.G."/>
            <person name="Papp V."/>
            <person name="Albert L."/>
            <person name="Andreopoulos W."/>
            <person name="Angelini C."/>
            <person name="Antonin V."/>
            <person name="Barry K.W."/>
            <person name="Bougher N.L."/>
            <person name="Buchanan P."/>
            <person name="Buyck B."/>
            <person name="Bense V."/>
            <person name="Catcheside P."/>
            <person name="Chovatia M."/>
            <person name="Cooper J."/>
            <person name="Damon W."/>
            <person name="Desjardin D."/>
            <person name="Finy P."/>
            <person name="Geml J."/>
            <person name="Haridas S."/>
            <person name="Hughes K."/>
            <person name="Justo A."/>
            <person name="Karasinski D."/>
            <person name="Kautmanova I."/>
            <person name="Kiss B."/>
            <person name="Kocsube S."/>
            <person name="Kotiranta H."/>
            <person name="LaButti K.M."/>
            <person name="Lechner B.E."/>
            <person name="Liimatainen K."/>
            <person name="Lipzen A."/>
            <person name="Lukacs Z."/>
            <person name="Mihaltcheva S."/>
            <person name="Morgado L.N."/>
            <person name="Niskanen T."/>
            <person name="Noordeloos M.E."/>
            <person name="Ohm R.A."/>
            <person name="Ortiz-Santana B."/>
            <person name="Ovrebo C."/>
            <person name="Racz N."/>
            <person name="Riley R."/>
            <person name="Savchenko A."/>
            <person name="Shiryaev A."/>
            <person name="Soop K."/>
            <person name="Spirin V."/>
            <person name="Szebenyi C."/>
            <person name="Tomsovsky M."/>
            <person name="Tulloss R.E."/>
            <person name="Uehling J."/>
            <person name="Grigoriev I.V."/>
            <person name="Vagvolgyi C."/>
            <person name="Papp T."/>
            <person name="Martin F.M."/>
            <person name="Miettinen O."/>
            <person name="Hibbett D.S."/>
            <person name="Nagy L.G."/>
        </authorList>
    </citation>
    <scope>NUCLEOTIDE SEQUENCE [LARGE SCALE GENOMIC DNA]</scope>
    <source>
        <strain evidence="1 2">HHB13444</strain>
    </source>
</reference>
<proteinExistence type="predicted"/>
<gene>
    <name evidence="1" type="ORF">K466DRAFT_394683</name>
</gene>
<name>A0A5C3PLS4_9APHY</name>
<protein>
    <submittedName>
        <fullName evidence="1">Uncharacterized protein</fullName>
    </submittedName>
</protein>
<accession>A0A5C3PLS4</accession>
<keyword evidence="2" id="KW-1185">Reference proteome</keyword>
<dbReference type="AlphaFoldDB" id="A0A5C3PLS4"/>
<dbReference type="Proteomes" id="UP000308197">
    <property type="component" value="Unassembled WGS sequence"/>
</dbReference>